<comment type="caution">
    <text evidence="2">The sequence shown here is derived from an EMBL/GenBank/DDBJ whole genome shotgun (WGS) entry which is preliminary data.</text>
</comment>
<protein>
    <recommendedName>
        <fullName evidence="4">Steroid 5-alpha reductase C-terminal domain-containing protein</fullName>
    </recommendedName>
</protein>
<evidence type="ECO:0000313" key="3">
    <source>
        <dbReference type="Proteomes" id="UP000827284"/>
    </source>
</evidence>
<feature type="transmembrane region" description="Helical" evidence="1">
    <location>
        <begin position="152"/>
        <end position="173"/>
    </location>
</feature>
<accession>A0A9P3H7A4</accession>
<evidence type="ECO:0000256" key="1">
    <source>
        <dbReference type="SAM" id="Phobius"/>
    </source>
</evidence>
<evidence type="ECO:0000313" key="2">
    <source>
        <dbReference type="EMBL" id="GJJ71042.1"/>
    </source>
</evidence>
<dbReference type="PROSITE" id="PS50244">
    <property type="entry name" value="S5A_REDUCTASE"/>
    <property type="match status" value="1"/>
</dbReference>
<keyword evidence="1" id="KW-0472">Membrane</keyword>
<dbReference type="Pfam" id="PF06966">
    <property type="entry name" value="DUF1295"/>
    <property type="match status" value="1"/>
</dbReference>
<feature type="transmembrane region" description="Helical" evidence="1">
    <location>
        <begin position="120"/>
        <end position="140"/>
    </location>
</feature>
<reference evidence="2" key="2">
    <citation type="journal article" date="2022" name="Microbiol. Resour. Announc.">
        <title>Whole-Genome Sequence of Entomortierella parvispora E1425, a Mucoromycotan Fungus Associated with Burkholderiaceae-Related Endosymbiotic Bacteria.</title>
        <authorList>
            <person name="Herlambang A."/>
            <person name="Guo Y."/>
            <person name="Takashima Y."/>
            <person name="Narisawa K."/>
            <person name="Ohta H."/>
            <person name="Nishizawa T."/>
        </authorList>
    </citation>
    <scope>NUCLEOTIDE SEQUENCE</scope>
    <source>
        <strain evidence="2">E1425</strain>
    </source>
</reference>
<dbReference type="InterPro" id="IPR010721">
    <property type="entry name" value="UstE-like"/>
</dbReference>
<sequence length="299" mass="34204">MINSGYVSEATKVLMTTLLADFGIQLAGFSVSALLQTEKFYDLLGSTAFIVCTYVSLFKPWNDQDQYNAAGHYTALHPRQILASSTTVIWALYLGSFLFNRALRHGDKRFDRIKTRPRRFFFYWHVQGVWVALTALPVYLTNSIPGEAHPPIGLRDILGFVLWGGGFAFEIIANYQKQCWRKEIGRDYKRSFISTGLWSLSRHPNYFGECILWFGSYLFSSGAFSAVLSNNPEQTILSPWMTRLAVLSPVFVTVLITRVSGIPLLERENDRRLKDVVAYWKYKKQTSMFVPTWPHPVAE</sequence>
<organism evidence="2 3">
    <name type="scientific">Entomortierella parvispora</name>
    <dbReference type="NCBI Taxonomy" id="205924"/>
    <lineage>
        <taxon>Eukaryota</taxon>
        <taxon>Fungi</taxon>
        <taxon>Fungi incertae sedis</taxon>
        <taxon>Mucoromycota</taxon>
        <taxon>Mortierellomycotina</taxon>
        <taxon>Mortierellomycetes</taxon>
        <taxon>Mortierellales</taxon>
        <taxon>Mortierellaceae</taxon>
        <taxon>Entomortierella</taxon>
    </lineage>
</organism>
<gene>
    <name evidence="2" type="ORF">EMPS_03392</name>
</gene>
<dbReference type="PANTHER" id="PTHR32251">
    <property type="entry name" value="3-OXO-5-ALPHA-STEROID 4-DEHYDROGENASE"/>
    <property type="match status" value="1"/>
</dbReference>
<feature type="transmembrane region" description="Helical" evidence="1">
    <location>
        <begin position="13"/>
        <end position="35"/>
    </location>
</feature>
<dbReference type="PANTHER" id="PTHR32251:SF17">
    <property type="entry name" value="STEROID 5-ALPHA REDUCTASE C-TERMINAL DOMAIN-CONTAINING PROTEIN"/>
    <property type="match status" value="1"/>
</dbReference>
<proteinExistence type="predicted"/>
<keyword evidence="1" id="KW-0812">Transmembrane</keyword>
<dbReference type="Gene3D" id="1.20.120.1630">
    <property type="match status" value="1"/>
</dbReference>
<keyword evidence="1" id="KW-1133">Transmembrane helix</keyword>
<dbReference type="EMBL" id="BQFW01000004">
    <property type="protein sequence ID" value="GJJ71042.1"/>
    <property type="molecule type" value="Genomic_DNA"/>
</dbReference>
<dbReference type="AlphaFoldDB" id="A0A9P3H7A4"/>
<name>A0A9P3H7A4_9FUNG</name>
<dbReference type="Proteomes" id="UP000827284">
    <property type="component" value="Unassembled WGS sequence"/>
</dbReference>
<evidence type="ECO:0008006" key="4">
    <source>
        <dbReference type="Google" id="ProtNLM"/>
    </source>
</evidence>
<feature type="transmembrane region" description="Helical" evidence="1">
    <location>
        <begin position="210"/>
        <end position="228"/>
    </location>
</feature>
<dbReference type="OrthoDB" id="67965at2759"/>
<dbReference type="GO" id="GO:0016020">
    <property type="term" value="C:membrane"/>
    <property type="evidence" value="ECO:0007669"/>
    <property type="project" value="TreeGrafter"/>
</dbReference>
<feature type="transmembrane region" description="Helical" evidence="1">
    <location>
        <begin position="240"/>
        <end position="265"/>
    </location>
</feature>
<keyword evidence="3" id="KW-1185">Reference proteome</keyword>
<reference evidence="2" key="1">
    <citation type="submission" date="2021-11" db="EMBL/GenBank/DDBJ databases">
        <authorList>
            <person name="Herlambang A."/>
            <person name="Guo Y."/>
            <person name="Takashima Y."/>
            <person name="Nishizawa T."/>
        </authorList>
    </citation>
    <scope>NUCLEOTIDE SEQUENCE</scope>
    <source>
        <strain evidence="2">E1425</strain>
    </source>
</reference>
<feature type="transmembrane region" description="Helical" evidence="1">
    <location>
        <begin position="81"/>
        <end position="99"/>
    </location>
</feature>